<name>A0A565CPD6_9BRAS</name>
<dbReference type="InterPro" id="IPR025836">
    <property type="entry name" value="Zn_knuckle_CX2CX4HX4C"/>
</dbReference>
<dbReference type="PANTHER" id="PTHR31286">
    <property type="entry name" value="GLYCINE-RICH CELL WALL STRUCTURAL PROTEIN 1.8-LIKE"/>
    <property type="match status" value="1"/>
</dbReference>
<protein>
    <recommendedName>
        <fullName evidence="5">DUF4283 domain-containing protein</fullName>
    </recommendedName>
</protein>
<comment type="caution">
    <text evidence="3">The sequence shown here is derived from an EMBL/GenBank/DDBJ whole genome shotgun (WGS) entry which is preliminary data.</text>
</comment>
<evidence type="ECO:0000259" key="2">
    <source>
        <dbReference type="Pfam" id="PF14392"/>
    </source>
</evidence>
<dbReference type="AlphaFoldDB" id="A0A565CPD6"/>
<evidence type="ECO:0000259" key="1">
    <source>
        <dbReference type="Pfam" id="PF14111"/>
    </source>
</evidence>
<reference evidence="3" key="1">
    <citation type="submission" date="2019-07" db="EMBL/GenBank/DDBJ databases">
        <authorList>
            <person name="Dittberner H."/>
        </authorList>
    </citation>
    <scope>NUCLEOTIDE SEQUENCE [LARGE SCALE GENOMIC DNA]</scope>
</reference>
<gene>
    <name evidence="3" type="ORF">ANE_LOCUS26022</name>
</gene>
<dbReference type="InterPro" id="IPR040256">
    <property type="entry name" value="At4g02000-like"/>
</dbReference>
<sequence length="238" mass="27551">MNRKFSTAEKGKGIDQPVEPTRATRVRVPHFDPAELVHNHDLMLIGRITNPKIQKMWALLPFLADHWKVSSRPVCADMGHERFQYQFACEEDIQLIMANRPYHFAHWMVILQRWEPTVASPFPSQIPFWIKVHGVPSHLWSNAMLLSLASNIGHFESSEIITSSARVRVMINGLKPLIISSTLEFSTGDEVKAELVYERLEIHCSLCHMLDHDIKECPESEERQSHKYIENTQREDKC</sequence>
<accession>A0A565CPD6</accession>
<proteinExistence type="predicted"/>
<dbReference type="OrthoDB" id="1461917at2759"/>
<feature type="domain" description="DUF4283" evidence="1">
    <location>
        <begin position="39"/>
        <end position="119"/>
    </location>
</feature>
<feature type="domain" description="Zinc knuckle CX2CX4HX4C" evidence="2">
    <location>
        <begin position="175"/>
        <end position="218"/>
    </location>
</feature>
<dbReference type="Pfam" id="PF14392">
    <property type="entry name" value="zf-CCHC_4"/>
    <property type="match status" value="1"/>
</dbReference>
<dbReference type="EMBL" id="CABITT030000008">
    <property type="protein sequence ID" value="VVB15578.1"/>
    <property type="molecule type" value="Genomic_DNA"/>
</dbReference>
<keyword evidence="4" id="KW-1185">Reference proteome</keyword>
<evidence type="ECO:0000313" key="4">
    <source>
        <dbReference type="Proteomes" id="UP000489600"/>
    </source>
</evidence>
<dbReference type="Pfam" id="PF14111">
    <property type="entry name" value="DUF4283"/>
    <property type="match status" value="1"/>
</dbReference>
<evidence type="ECO:0000313" key="3">
    <source>
        <dbReference type="EMBL" id="VVB15578.1"/>
    </source>
</evidence>
<dbReference type="PANTHER" id="PTHR31286:SF163">
    <property type="entry name" value="ZINC KNUCKLE CX2CX4HX4C DOMAIN-CONTAINING PROTEIN"/>
    <property type="match status" value="1"/>
</dbReference>
<dbReference type="Proteomes" id="UP000489600">
    <property type="component" value="Unassembled WGS sequence"/>
</dbReference>
<dbReference type="InterPro" id="IPR025558">
    <property type="entry name" value="DUF4283"/>
</dbReference>
<evidence type="ECO:0008006" key="5">
    <source>
        <dbReference type="Google" id="ProtNLM"/>
    </source>
</evidence>
<organism evidence="3 4">
    <name type="scientific">Arabis nemorensis</name>
    <dbReference type="NCBI Taxonomy" id="586526"/>
    <lineage>
        <taxon>Eukaryota</taxon>
        <taxon>Viridiplantae</taxon>
        <taxon>Streptophyta</taxon>
        <taxon>Embryophyta</taxon>
        <taxon>Tracheophyta</taxon>
        <taxon>Spermatophyta</taxon>
        <taxon>Magnoliopsida</taxon>
        <taxon>eudicotyledons</taxon>
        <taxon>Gunneridae</taxon>
        <taxon>Pentapetalae</taxon>
        <taxon>rosids</taxon>
        <taxon>malvids</taxon>
        <taxon>Brassicales</taxon>
        <taxon>Brassicaceae</taxon>
        <taxon>Arabideae</taxon>
        <taxon>Arabis</taxon>
    </lineage>
</organism>